<evidence type="ECO:0000259" key="4">
    <source>
        <dbReference type="PROSITE" id="PS51186"/>
    </source>
</evidence>
<comment type="similarity">
    <text evidence="3">Belongs to the acetyltransferase family. RimJ subfamily.</text>
</comment>
<keyword evidence="1" id="KW-0808">Transferase</keyword>
<dbReference type="PROSITE" id="PS51186">
    <property type="entry name" value="GNAT"/>
    <property type="match status" value="1"/>
</dbReference>
<dbReference type="eggNOG" id="COG1670">
    <property type="taxonomic scope" value="Bacteria"/>
</dbReference>
<comment type="caution">
    <text evidence="5">The sequence shown here is derived from an EMBL/GenBank/DDBJ whole genome shotgun (WGS) entry which is preliminary data.</text>
</comment>
<dbReference type="EMBL" id="JWHU01000023">
    <property type="protein sequence ID" value="KIU20215.1"/>
    <property type="molecule type" value="Genomic_DNA"/>
</dbReference>
<reference evidence="5 6" key="1">
    <citation type="journal article" date="2015" name="Microbiology (Mosc.)">
        <title>Genomics of the Weissella cibaria species with an examination of its metabolic traits.</title>
        <authorList>
            <person name="Lynch K.M."/>
            <person name="Lucid A."/>
            <person name="Arendt E.K."/>
            <person name="Sleator R.D."/>
            <person name="Lucey B."/>
            <person name="Coffey A."/>
        </authorList>
    </citation>
    <scope>NUCLEOTIDE SEQUENCE [LARGE SCALE GENOMIC DNA]</scope>
    <source>
        <strain evidence="5 6">MG1</strain>
    </source>
</reference>
<keyword evidence="6" id="KW-1185">Reference proteome</keyword>
<evidence type="ECO:0000313" key="6">
    <source>
        <dbReference type="Proteomes" id="UP000032287"/>
    </source>
</evidence>
<dbReference type="InterPro" id="IPR051531">
    <property type="entry name" value="N-acetyltransferase"/>
</dbReference>
<organism evidence="5 6">
    <name type="scientific">Weissella cibaria</name>
    <dbReference type="NCBI Taxonomy" id="137591"/>
    <lineage>
        <taxon>Bacteria</taxon>
        <taxon>Bacillati</taxon>
        <taxon>Bacillota</taxon>
        <taxon>Bacilli</taxon>
        <taxon>Lactobacillales</taxon>
        <taxon>Lactobacillaceae</taxon>
        <taxon>Weissella</taxon>
    </lineage>
</organism>
<dbReference type="PATRIC" id="fig|137591.25.peg.1230"/>
<dbReference type="STRING" id="137591.AO080_05645"/>
<name>A0A0D1LIE1_9LACO</name>
<keyword evidence="2" id="KW-0012">Acyltransferase</keyword>
<dbReference type="RefSeq" id="WP_052497287.1">
    <property type="nucleotide sequence ID" value="NZ_JALOCT010000005.1"/>
</dbReference>
<dbReference type="Gene3D" id="3.40.630.30">
    <property type="match status" value="1"/>
</dbReference>
<evidence type="ECO:0000313" key="5">
    <source>
        <dbReference type="EMBL" id="KIU20215.1"/>
    </source>
</evidence>
<evidence type="ECO:0000256" key="2">
    <source>
        <dbReference type="ARBA" id="ARBA00023315"/>
    </source>
</evidence>
<protein>
    <recommendedName>
        <fullName evidence="4">N-acetyltransferase domain-containing protein</fullName>
    </recommendedName>
</protein>
<dbReference type="SUPFAM" id="SSF55729">
    <property type="entry name" value="Acyl-CoA N-acyltransferases (Nat)"/>
    <property type="match status" value="1"/>
</dbReference>
<dbReference type="Proteomes" id="UP000032287">
    <property type="component" value="Unassembled WGS sequence"/>
</dbReference>
<dbReference type="InterPro" id="IPR016181">
    <property type="entry name" value="Acyl_CoA_acyltransferase"/>
</dbReference>
<dbReference type="GO" id="GO:0016747">
    <property type="term" value="F:acyltransferase activity, transferring groups other than amino-acyl groups"/>
    <property type="evidence" value="ECO:0007669"/>
    <property type="project" value="InterPro"/>
</dbReference>
<gene>
    <name evidence="5" type="ORF">QX99_01258</name>
</gene>
<accession>A0A0D1LIE1</accession>
<proteinExistence type="inferred from homology"/>
<sequence length="156" mass="17347">MTFDLRPWQLADFPAYQALITAPAIATAIGIDAKSTVSQQQAFENDLYQTYQAAILIDGVPQGSIVAYQRANELGEPLVNEADIAYFLSPAFWGHGIMTDVITAFIAQLPPHFTLWADVLADNIGSLRVLEKVGFTNHGTYIDLFGRQIIQFHLYR</sequence>
<dbReference type="AlphaFoldDB" id="A0A0D1LIE1"/>
<feature type="domain" description="N-acetyltransferase" evidence="4">
    <location>
        <begin position="3"/>
        <end position="156"/>
    </location>
</feature>
<dbReference type="PANTHER" id="PTHR43792:SF8">
    <property type="entry name" value="[RIBOSOMAL PROTEIN US5]-ALANINE N-ACETYLTRANSFERASE"/>
    <property type="match status" value="1"/>
</dbReference>
<dbReference type="InterPro" id="IPR000182">
    <property type="entry name" value="GNAT_dom"/>
</dbReference>
<dbReference type="Pfam" id="PF13302">
    <property type="entry name" value="Acetyltransf_3"/>
    <property type="match status" value="1"/>
</dbReference>
<dbReference type="PANTHER" id="PTHR43792">
    <property type="entry name" value="GNAT FAMILY, PUTATIVE (AFU_ORTHOLOGUE AFUA_3G00765)-RELATED-RELATED"/>
    <property type="match status" value="1"/>
</dbReference>
<evidence type="ECO:0000256" key="1">
    <source>
        <dbReference type="ARBA" id="ARBA00022679"/>
    </source>
</evidence>
<evidence type="ECO:0000256" key="3">
    <source>
        <dbReference type="ARBA" id="ARBA00038502"/>
    </source>
</evidence>